<dbReference type="RefSeq" id="WP_155352401.1">
    <property type="nucleotide sequence ID" value="NZ_BAAAHL010000022.1"/>
</dbReference>
<evidence type="ECO:0000313" key="3">
    <source>
        <dbReference type="Proteomes" id="UP000331127"/>
    </source>
</evidence>
<dbReference type="AlphaFoldDB" id="A0A5M3WC95"/>
<comment type="caution">
    <text evidence="2">The sequence shown here is derived from an EMBL/GenBank/DDBJ whole genome shotgun (WGS) entry which is preliminary data.</text>
</comment>
<organism evidence="2 3">
    <name type="scientific">Acrocarpospora macrocephala</name>
    <dbReference type="NCBI Taxonomy" id="150177"/>
    <lineage>
        <taxon>Bacteria</taxon>
        <taxon>Bacillati</taxon>
        <taxon>Actinomycetota</taxon>
        <taxon>Actinomycetes</taxon>
        <taxon>Streptosporangiales</taxon>
        <taxon>Streptosporangiaceae</taxon>
        <taxon>Acrocarpospora</taxon>
    </lineage>
</organism>
<feature type="compositionally biased region" description="Gly residues" evidence="1">
    <location>
        <begin position="1"/>
        <end position="10"/>
    </location>
</feature>
<proteinExistence type="predicted"/>
<reference evidence="2 3" key="1">
    <citation type="submission" date="2019-10" db="EMBL/GenBank/DDBJ databases">
        <title>Whole genome shotgun sequence of Acrocarpospora macrocephala NBRC 16266.</title>
        <authorList>
            <person name="Ichikawa N."/>
            <person name="Kimura A."/>
            <person name="Kitahashi Y."/>
            <person name="Komaki H."/>
            <person name="Oguchi A."/>
        </authorList>
    </citation>
    <scope>NUCLEOTIDE SEQUENCE [LARGE SCALE GENOMIC DNA]</scope>
    <source>
        <strain evidence="2 3">NBRC 16266</strain>
    </source>
</reference>
<evidence type="ECO:0000313" key="2">
    <source>
        <dbReference type="EMBL" id="GES06685.1"/>
    </source>
</evidence>
<dbReference type="Proteomes" id="UP000331127">
    <property type="component" value="Unassembled WGS sequence"/>
</dbReference>
<name>A0A5M3WC95_9ACTN</name>
<keyword evidence="3" id="KW-1185">Reference proteome</keyword>
<gene>
    <name evidence="2" type="ORF">Amac_002800</name>
</gene>
<protein>
    <submittedName>
        <fullName evidence="2">Uncharacterized protein</fullName>
    </submittedName>
</protein>
<dbReference type="EMBL" id="BLAE01000003">
    <property type="protein sequence ID" value="GES06685.1"/>
    <property type="molecule type" value="Genomic_DNA"/>
</dbReference>
<feature type="compositionally biased region" description="Basic and acidic residues" evidence="1">
    <location>
        <begin position="12"/>
        <end position="29"/>
    </location>
</feature>
<feature type="region of interest" description="Disordered" evidence="1">
    <location>
        <begin position="1"/>
        <end position="29"/>
    </location>
</feature>
<sequence>MAMAISGGGTRPDVEPDRPMHPGDLRHGDARFGERLDFLTGGLTAEQFSDVFTPTIRNPAKK</sequence>
<evidence type="ECO:0000256" key="1">
    <source>
        <dbReference type="SAM" id="MobiDB-lite"/>
    </source>
</evidence>
<accession>A0A5M3WC95</accession>